<dbReference type="InterPro" id="IPR003231">
    <property type="entry name" value="ACP"/>
</dbReference>
<keyword evidence="6" id="KW-0150">Chloroplast</keyword>
<keyword evidence="15" id="KW-0472">Membrane</keyword>
<keyword evidence="10" id="KW-0809">Transit peptide</keyword>
<keyword evidence="7" id="KW-0597">Phosphoprotein</keyword>
<dbReference type="InterPro" id="IPR006162">
    <property type="entry name" value="Ppantetheine_attach_site"/>
</dbReference>
<dbReference type="SUPFAM" id="SSF47336">
    <property type="entry name" value="ACP-like"/>
    <property type="match status" value="1"/>
</dbReference>
<feature type="domain" description="Carrier" evidence="16">
    <location>
        <begin position="99"/>
        <end position="174"/>
    </location>
</feature>
<evidence type="ECO:0000256" key="7">
    <source>
        <dbReference type="ARBA" id="ARBA00022553"/>
    </source>
</evidence>
<feature type="region of interest" description="Disordered" evidence="14">
    <location>
        <begin position="69"/>
        <end position="92"/>
    </location>
</feature>
<feature type="transmembrane region" description="Helical" evidence="15">
    <location>
        <begin position="40"/>
        <end position="58"/>
    </location>
</feature>
<protein>
    <recommendedName>
        <fullName evidence="13">Acyl carrier protein</fullName>
    </recommendedName>
</protein>
<evidence type="ECO:0000256" key="1">
    <source>
        <dbReference type="ARBA" id="ARBA00004229"/>
    </source>
</evidence>
<keyword evidence="4 13" id="KW-0596">Phosphopantetheine</keyword>
<organism evidence="17 18">
    <name type="scientific">Plasmodium vivax</name>
    <name type="common">malaria parasite P. vivax</name>
    <dbReference type="NCBI Taxonomy" id="5855"/>
    <lineage>
        <taxon>Eukaryota</taxon>
        <taxon>Sar</taxon>
        <taxon>Alveolata</taxon>
        <taxon>Apicomplexa</taxon>
        <taxon>Aconoidasida</taxon>
        <taxon>Haemosporida</taxon>
        <taxon>Plasmodiidae</taxon>
        <taxon>Plasmodium</taxon>
        <taxon>Plasmodium (Plasmodium)</taxon>
    </lineage>
</organism>
<dbReference type="PANTHER" id="PTHR46153">
    <property type="entry name" value="ACYL CARRIER PROTEIN"/>
    <property type="match status" value="1"/>
</dbReference>
<evidence type="ECO:0000256" key="8">
    <source>
        <dbReference type="ARBA" id="ARBA00022640"/>
    </source>
</evidence>
<keyword evidence="8" id="KW-0934">Plastid</keyword>
<evidence type="ECO:0000256" key="9">
    <source>
        <dbReference type="ARBA" id="ARBA00022832"/>
    </source>
</evidence>
<keyword evidence="15" id="KW-1133">Transmembrane helix</keyword>
<dbReference type="InterPro" id="IPR009081">
    <property type="entry name" value="PP-bd_ACP"/>
</dbReference>
<keyword evidence="5 13" id="KW-0444">Lipid biosynthesis</keyword>
<dbReference type="NCBIfam" id="TIGR00517">
    <property type="entry name" value="acyl_carrier"/>
    <property type="match status" value="1"/>
</dbReference>
<evidence type="ECO:0000256" key="2">
    <source>
        <dbReference type="ARBA" id="ARBA00005194"/>
    </source>
</evidence>
<dbReference type="VEuPathDB" id="PlasmoDB:PVPAM_040027100"/>
<dbReference type="NCBIfam" id="NF002150">
    <property type="entry name" value="PRK00982.1-4"/>
    <property type="match status" value="1"/>
</dbReference>
<comment type="caution">
    <text evidence="17">The sequence shown here is derived from an EMBL/GenBank/DDBJ whole genome shotgun (WGS) entry which is preliminary data.</text>
</comment>
<evidence type="ECO:0000313" key="17">
    <source>
        <dbReference type="EMBL" id="CAG9482633.1"/>
    </source>
</evidence>
<evidence type="ECO:0000256" key="3">
    <source>
        <dbReference type="ARBA" id="ARBA00010930"/>
    </source>
</evidence>
<keyword evidence="15" id="KW-0812">Transmembrane</keyword>
<evidence type="ECO:0000256" key="5">
    <source>
        <dbReference type="ARBA" id="ARBA00022516"/>
    </source>
</evidence>
<gene>
    <name evidence="17" type="ORF">PVW1_040022700</name>
</gene>
<evidence type="ECO:0000256" key="13">
    <source>
        <dbReference type="RuleBase" id="RU000722"/>
    </source>
</evidence>
<dbReference type="GO" id="GO:0005739">
    <property type="term" value="C:mitochondrion"/>
    <property type="evidence" value="ECO:0007669"/>
    <property type="project" value="UniProtKB-ARBA"/>
</dbReference>
<evidence type="ECO:0000256" key="4">
    <source>
        <dbReference type="ARBA" id="ARBA00022450"/>
    </source>
</evidence>
<reference evidence="17" key="1">
    <citation type="submission" date="2021-09" db="EMBL/GenBank/DDBJ databases">
        <authorList>
            <consortium name="Pathogen Informatics"/>
        </authorList>
    </citation>
    <scope>NUCLEOTIDE SEQUENCE</scope>
    <source>
        <strain evidence="17">PvW1</strain>
    </source>
</reference>
<dbReference type="AlphaFoldDB" id="A0A8S4HHU8"/>
<dbReference type="GO" id="GO:0009507">
    <property type="term" value="C:chloroplast"/>
    <property type="evidence" value="ECO:0007669"/>
    <property type="project" value="UniProtKB-SubCell"/>
</dbReference>
<keyword evidence="12 13" id="KW-0275">Fatty acid biosynthesis</keyword>
<comment type="subcellular location">
    <subcellularLocation>
        <location evidence="1">Plastid</location>
        <location evidence="1">Chloroplast</location>
    </subcellularLocation>
</comment>
<evidence type="ECO:0000259" key="16">
    <source>
        <dbReference type="PROSITE" id="PS50075"/>
    </source>
</evidence>
<evidence type="ECO:0000313" key="18">
    <source>
        <dbReference type="Proteomes" id="UP000779233"/>
    </source>
</evidence>
<keyword evidence="11" id="KW-0443">Lipid metabolism</keyword>
<dbReference type="PROSITE" id="PS50075">
    <property type="entry name" value="CARRIER"/>
    <property type="match status" value="1"/>
</dbReference>
<accession>A0A8S4HHU8</accession>
<dbReference type="NCBIfam" id="NF002148">
    <property type="entry name" value="PRK00982.1-2"/>
    <property type="match status" value="1"/>
</dbReference>
<proteinExistence type="inferred from homology"/>
<comment type="function">
    <text evidence="13">Carrier of the growing fatty acid chain in fatty acid biosynthesis.</text>
</comment>
<dbReference type="InterPro" id="IPR044813">
    <property type="entry name" value="ACP_chloroplastic"/>
</dbReference>
<dbReference type="InterPro" id="IPR036736">
    <property type="entry name" value="ACP-like_sf"/>
</dbReference>
<evidence type="ECO:0000256" key="10">
    <source>
        <dbReference type="ARBA" id="ARBA00022946"/>
    </source>
</evidence>
<evidence type="ECO:0000256" key="6">
    <source>
        <dbReference type="ARBA" id="ARBA00022528"/>
    </source>
</evidence>
<keyword evidence="9" id="KW-0276">Fatty acid metabolism</keyword>
<evidence type="ECO:0000256" key="12">
    <source>
        <dbReference type="ARBA" id="ARBA00023160"/>
    </source>
</evidence>
<dbReference type="GO" id="GO:0000036">
    <property type="term" value="F:acyl carrier activity"/>
    <property type="evidence" value="ECO:0007669"/>
    <property type="project" value="InterPro"/>
</dbReference>
<dbReference type="Proteomes" id="UP000779233">
    <property type="component" value="Unassembled WGS sequence"/>
</dbReference>
<comment type="pathway">
    <text evidence="2">Lipid metabolism; fatty acid biosynthesis.</text>
</comment>
<evidence type="ECO:0000256" key="14">
    <source>
        <dbReference type="SAM" id="MobiDB-lite"/>
    </source>
</evidence>
<dbReference type="Gene3D" id="1.10.1200.10">
    <property type="entry name" value="ACP-like"/>
    <property type="match status" value="1"/>
</dbReference>
<evidence type="ECO:0000256" key="11">
    <source>
        <dbReference type="ARBA" id="ARBA00023098"/>
    </source>
</evidence>
<comment type="similarity">
    <text evidence="3">Belongs to the acyl carrier protein (ACP) family.</text>
</comment>
<dbReference type="Pfam" id="PF00550">
    <property type="entry name" value="PP-binding"/>
    <property type="match status" value="1"/>
</dbReference>
<name>A0A8S4HHU8_PLAVI</name>
<sequence>MLNHIGTSNPRGNAKEIHKSIAAPFEGHPAKRFDKRGQPAMMKAILLWFLFVCGVFAFRQSGNNPLCQQSGNRKGRLSYRKTTGGQGATGRRGSAYSLGSTFDDIKKIISKQLSVEEDKIQMESNFTKDLGADSLDIVELIMALEEKFNITISDQDALKISTVQDAIDFIEKNKKSDA</sequence>
<dbReference type="PROSITE" id="PS00012">
    <property type="entry name" value="PHOSPHOPANTETHEINE"/>
    <property type="match status" value="1"/>
</dbReference>
<dbReference type="EMBL" id="CAJZCX010000013">
    <property type="protein sequence ID" value="CAG9482633.1"/>
    <property type="molecule type" value="Genomic_DNA"/>
</dbReference>
<dbReference type="FunFam" id="1.10.1200.10:FF:000003">
    <property type="entry name" value="Acyl carrier protein"/>
    <property type="match status" value="1"/>
</dbReference>
<dbReference type="PANTHER" id="PTHR46153:SF2">
    <property type="entry name" value="ACYL CARRIER PROTEIN"/>
    <property type="match status" value="1"/>
</dbReference>
<dbReference type="HAMAP" id="MF_01217">
    <property type="entry name" value="Acyl_carrier"/>
    <property type="match status" value="1"/>
</dbReference>
<evidence type="ECO:0000256" key="15">
    <source>
        <dbReference type="SAM" id="Phobius"/>
    </source>
</evidence>